<keyword evidence="2" id="KW-0547">Nucleotide-binding</keyword>
<gene>
    <name evidence="6" type="ORF">SAMN02745121_06053</name>
</gene>
<dbReference type="NCBIfam" id="TIGR00147">
    <property type="entry name" value="YegS/Rv2252/BmrU family lipid kinase"/>
    <property type="match status" value="1"/>
</dbReference>
<dbReference type="InterPro" id="IPR016064">
    <property type="entry name" value="NAD/diacylglycerol_kinase_sf"/>
</dbReference>
<dbReference type="Gene3D" id="2.60.200.40">
    <property type="match status" value="1"/>
</dbReference>
<dbReference type="PANTHER" id="PTHR12358:SF54">
    <property type="entry name" value="SPHINGOSINE KINASE RELATED PROTEIN"/>
    <property type="match status" value="1"/>
</dbReference>
<keyword evidence="7" id="KW-1185">Reference proteome</keyword>
<dbReference type="InterPro" id="IPR001206">
    <property type="entry name" value="Diacylglycerol_kinase_cat_dom"/>
</dbReference>
<dbReference type="Pfam" id="PF19279">
    <property type="entry name" value="YegS_C"/>
    <property type="match status" value="1"/>
</dbReference>
<evidence type="ECO:0000313" key="7">
    <source>
        <dbReference type="Proteomes" id="UP000199400"/>
    </source>
</evidence>
<proteinExistence type="predicted"/>
<dbReference type="Gene3D" id="3.40.50.10330">
    <property type="entry name" value="Probable inorganic polyphosphate/atp-NAD kinase, domain 1"/>
    <property type="match status" value="1"/>
</dbReference>
<dbReference type="SUPFAM" id="SSF111331">
    <property type="entry name" value="NAD kinase/diacylglycerol kinase-like"/>
    <property type="match status" value="1"/>
</dbReference>
<dbReference type="PANTHER" id="PTHR12358">
    <property type="entry name" value="SPHINGOSINE KINASE"/>
    <property type="match status" value="1"/>
</dbReference>
<accession>A0A1I2EF76</accession>
<evidence type="ECO:0000259" key="5">
    <source>
        <dbReference type="PROSITE" id="PS50146"/>
    </source>
</evidence>
<dbReference type="InterPro" id="IPR005218">
    <property type="entry name" value="Diacylglycerol/lipid_kinase"/>
</dbReference>
<dbReference type="Proteomes" id="UP000199400">
    <property type="component" value="Unassembled WGS sequence"/>
</dbReference>
<evidence type="ECO:0000313" key="6">
    <source>
        <dbReference type="EMBL" id="SFE91226.1"/>
    </source>
</evidence>
<feature type="domain" description="DAGKc" evidence="5">
    <location>
        <begin position="2"/>
        <end position="138"/>
    </location>
</feature>
<keyword evidence="1" id="KW-0808">Transferase</keyword>
<dbReference type="AlphaFoldDB" id="A0A1I2EF76"/>
<protein>
    <submittedName>
        <fullName evidence="6">Lipid kinase, YegS/Rv2252/BmrU family</fullName>
    </submittedName>
</protein>
<dbReference type="RefSeq" id="WP_096332469.1">
    <property type="nucleotide sequence ID" value="NZ_FOMX01000022.1"/>
</dbReference>
<keyword evidence="4" id="KW-0067">ATP-binding</keyword>
<dbReference type="InterPro" id="IPR045540">
    <property type="entry name" value="YegS/DAGK_C"/>
</dbReference>
<dbReference type="STRING" id="54.SAMN02745121_06053"/>
<keyword evidence="3 6" id="KW-0418">Kinase</keyword>
<dbReference type="Pfam" id="PF00781">
    <property type="entry name" value="DAGK_cat"/>
    <property type="match status" value="1"/>
</dbReference>
<evidence type="ECO:0000256" key="1">
    <source>
        <dbReference type="ARBA" id="ARBA00022679"/>
    </source>
</evidence>
<dbReference type="InterPro" id="IPR050187">
    <property type="entry name" value="Lipid_Phosphate_FormReg"/>
</dbReference>
<evidence type="ECO:0000256" key="3">
    <source>
        <dbReference type="ARBA" id="ARBA00022777"/>
    </source>
</evidence>
<dbReference type="GO" id="GO:0008654">
    <property type="term" value="P:phospholipid biosynthetic process"/>
    <property type="evidence" value="ECO:0007669"/>
    <property type="project" value="InterPro"/>
</dbReference>
<name>A0A1I2EF76_9BACT</name>
<dbReference type="InterPro" id="IPR017438">
    <property type="entry name" value="ATP-NAD_kinase_N"/>
</dbReference>
<dbReference type="OrthoDB" id="142078at2"/>
<reference evidence="7" key="1">
    <citation type="submission" date="2016-10" db="EMBL/GenBank/DDBJ databases">
        <authorList>
            <person name="Varghese N."/>
            <person name="Submissions S."/>
        </authorList>
    </citation>
    <scope>NUCLEOTIDE SEQUENCE [LARGE SCALE GENOMIC DNA]</scope>
    <source>
        <strain evidence="7">ATCC 25963</strain>
    </source>
</reference>
<dbReference type="PROSITE" id="PS50146">
    <property type="entry name" value="DAGK"/>
    <property type="match status" value="1"/>
</dbReference>
<evidence type="ECO:0000256" key="2">
    <source>
        <dbReference type="ARBA" id="ARBA00022741"/>
    </source>
</evidence>
<evidence type="ECO:0000256" key="4">
    <source>
        <dbReference type="ARBA" id="ARBA00022840"/>
    </source>
</evidence>
<dbReference type="GO" id="GO:0016301">
    <property type="term" value="F:kinase activity"/>
    <property type="evidence" value="ECO:0007669"/>
    <property type="project" value="UniProtKB-KW"/>
</dbReference>
<dbReference type="EMBL" id="FOMX01000022">
    <property type="protein sequence ID" value="SFE91226.1"/>
    <property type="molecule type" value="Genomic_DNA"/>
</dbReference>
<dbReference type="SMART" id="SM00046">
    <property type="entry name" value="DAGKc"/>
    <property type="match status" value="1"/>
</dbReference>
<organism evidence="6 7">
    <name type="scientific">Nannocystis exedens</name>
    <dbReference type="NCBI Taxonomy" id="54"/>
    <lineage>
        <taxon>Bacteria</taxon>
        <taxon>Pseudomonadati</taxon>
        <taxon>Myxococcota</taxon>
        <taxon>Polyangia</taxon>
        <taxon>Nannocystales</taxon>
        <taxon>Nannocystaceae</taxon>
        <taxon>Nannocystis</taxon>
    </lineage>
</organism>
<dbReference type="GO" id="GO:0005524">
    <property type="term" value="F:ATP binding"/>
    <property type="evidence" value="ECO:0007669"/>
    <property type="project" value="UniProtKB-KW"/>
</dbReference>
<sequence length="302" mass="32483">MHDPATLLAVVNPAAGGGVCGKRAPAVVDRLRQSGVKVDVVETRAAGQATELAREAVAAGRRHFVAVGGDGTSYELINGIFSGALPEGERPSLGMLPLGTGNSFLRDFTDQGAEYAIEAIIAGKTRPCDVVRCTHTRGALHFINIFSIGFVADVGATRNRNFSGLGEFGYTLSTVLRVAALRPYTFPMQVDGHPEDREPLTFLSFNNSRFTGGKMMMAPDANTRDGLLDIIRVGRLGRIGLLRTFPKIFSGTHVQHPAVRCYQAPGLDLRLAEDIDVMVDGEMIKINPRRLEVVPGALDVRT</sequence>